<organism evidence="1 2">
    <name type="scientific">Ancylostoma ceylanicum</name>
    <dbReference type="NCBI Taxonomy" id="53326"/>
    <lineage>
        <taxon>Eukaryota</taxon>
        <taxon>Metazoa</taxon>
        <taxon>Ecdysozoa</taxon>
        <taxon>Nematoda</taxon>
        <taxon>Chromadorea</taxon>
        <taxon>Rhabditida</taxon>
        <taxon>Rhabditina</taxon>
        <taxon>Rhabditomorpha</taxon>
        <taxon>Strongyloidea</taxon>
        <taxon>Ancylostomatidae</taxon>
        <taxon>Ancylostomatinae</taxon>
        <taxon>Ancylostoma</taxon>
    </lineage>
</organism>
<dbReference type="EMBL" id="JARK01000119">
    <property type="protein sequence ID" value="EYC42776.1"/>
    <property type="molecule type" value="Genomic_DNA"/>
</dbReference>
<evidence type="ECO:0000313" key="1">
    <source>
        <dbReference type="EMBL" id="EYC42776.1"/>
    </source>
</evidence>
<reference evidence="2" key="1">
    <citation type="journal article" date="2015" name="Nat. Genet.">
        <title>The genome and transcriptome of the zoonotic hookworm Ancylostoma ceylanicum identify infection-specific gene families.</title>
        <authorList>
            <person name="Schwarz E.M."/>
            <person name="Hu Y."/>
            <person name="Antoshechkin I."/>
            <person name="Miller M.M."/>
            <person name="Sternberg P.W."/>
            <person name="Aroian R.V."/>
        </authorList>
    </citation>
    <scope>NUCLEOTIDE SEQUENCE</scope>
    <source>
        <strain evidence="2">HY135</strain>
    </source>
</reference>
<dbReference type="Proteomes" id="UP000024635">
    <property type="component" value="Unassembled WGS sequence"/>
</dbReference>
<sequence>MLRQWSCSATYAKGDASEFAGDQTLVTVELLGLKRRALLDSGSQISILPLEVLLTVTLKKYLNYNILPFTMRQEIA</sequence>
<dbReference type="AlphaFoldDB" id="A0A016WT42"/>
<accession>A0A016WT42</accession>
<name>A0A016WT42_9BILA</name>
<dbReference type="GO" id="GO:0006508">
    <property type="term" value="P:proteolysis"/>
    <property type="evidence" value="ECO:0007669"/>
    <property type="project" value="InterPro"/>
</dbReference>
<dbReference type="PROSITE" id="PS00141">
    <property type="entry name" value="ASP_PROTEASE"/>
    <property type="match status" value="1"/>
</dbReference>
<evidence type="ECO:0000313" key="2">
    <source>
        <dbReference type="Proteomes" id="UP000024635"/>
    </source>
</evidence>
<dbReference type="InterPro" id="IPR001969">
    <property type="entry name" value="Aspartic_peptidase_AS"/>
</dbReference>
<dbReference type="GO" id="GO:0004190">
    <property type="term" value="F:aspartic-type endopeptidase activity"/>
    <property type="evidence" value="ECO:0007669"/>
    <property type="project" value="InterPro"/>
</dbReference>
<proteinExistence type="predicted"/>
<protein>
    <submittedName>
        <fullName evidence="1">Uncharacterized protein</fullName>
    </submittedName>
</protein>
<comment type="caution">
    <text evidence="1">The sequence shown here is derived from an EMBL/GenBank/DDBJ whole genome shotgun (WGS) entry which is preliminary data.</text>
</comment>
<keyword evidence="2" id="KW-1185">Reference proteome</keyword>
<gene>
    <name evidence="1" type="primary">Acey_s0519.g2840</name>
    <name evidence="1" type="ORF">Y032_0519g2840</name>
</gene>